<dbReference type="PANTHER" id="PTHR35399">
    <property type="entry name" value="SLR8030 PROTEIN"/>
    <property type="match status" value="1"/>
</dbReference>
<evidence type="ECO:0000313" key="3">
    <source>
        <dbReference type="EMBL" id="PSK90285.1"/>
    </source>
</evidence>
<dbReference type="PANTHER" id="PTHR35399:SF2">
    <property type="entry name" value="DUF839 DOMAIN-CONTAINING PROTEIN"/>
    <property type="match status" value="1"/>
</dbReference>
<dbReference type="InterPro" id="IPR026444">
    <property type="entry name" value="Secre_tail"/>
</dbReference>
<dbReference type="OrthoDB" id="9801383at2"/>
<evidence type="ECO:0000256" key="1">
    <source>
        <dbReference type="SAM" id="SignalP"/>
    </source>
</evidence>
<dbReference type="Gene3D" id="2.60.120.260">
    <property type="entry name" value="Galactose-binding domain-like"/>
    <property type="match status" value="2"/>
</dbReference>
<feature type="signal peptide" evidence="1">
    <location>
        <begin position="1"/>
        <end position="26"/>
    </location>
</feature>
<dbReference type="Pfam" id="PF18962">
    <property type="entry name" value="Por_Secre_tail"/>
    <property type="match status" value="1"/>
</dbReference>
<dbReference type="NCBIfam" id="TIGR04183">
    <property type="entry name" value="Por_Secre_tail"/>
    <property type="match status" value="1"/>
</dbReference>
<keyword evidence="1" id="KW-0732">Signal</keyword>
<feature type="domain" description="Secretion system C-terminal sorting" evidence="2">
    <location>
        <begin position="1129"/>
        <end position="1203"/>
    </location>
</feature>
<dbReference type="Proteomes" id="UP000240572">
    <property type="component" value="Unassembled WGS sequence"/>
</dbReference>
<comment type="caution">
    <text evidence="3">The sequence shown here is derived from an EMBL/GenBank/DDBJ whole genome shotgun (WGS) entry which is preliminary data.</text>
</comment>
<evidence type="ECO:0000313" key="4">
    <source>
        <dbReference type="Proteomes" id="UP000240572"/>
    </source>
</evidence>
<reference evidence="3 4" key="1">
    <citation type="submission" date="2018-03" db="EMBL/GenBank/DDBJ databases">
        <title>Genomic Encyclopedia of Type Strains, Phase III (KMG-III): the genomes of soil and plant-associated and newly described type strains.</title>
        <authorList>
            <person name="Whitman W."/>
        </authorList>
    </citation>
    <scope>NUCLEOTIDE SEQUENCE [LARGE SCALE GENOMIC DNA]</scope>
    <source>
        <strain evidence="3 4">CGMCC 1.12700</strain>
    </source>
</reference>
<name>A0A2P8CZ84_9BACT</name>
<dbReference type="Pfam" id="PF05787">
    <property type="entry name" value="PhoX"/>
    <property type="match status" value="1"/>
</dbReference>
<dbReference type="RefSeq" id="WP_106524167.1">
    <property type="nucleotide sequence ID" value="NZ_PYGD01000008.1"/>
</dbReference>
<gene>
    <name evidence="3" type="ORF">B0I18_10813</name>
</gene>
<organism evidence="3 4">
    <name type="scientific">Taibaiella chishuiensis</name>
    <dbReference type="NCBI Taxonomy" id="1434707"/>
    <lineage>
        <taxon>Bacteria</taxon>
        <taxon>Pseudomonadati</taxon>
        <taxon>Bacteroidota</taxon>
        <taxon>Chitinophagia</taxon>
        <taxon>Chitinophagales</taxon>
        <taxon>Chitinophagaceae</taxon>
        <taxon>Taibaiella</taxon>
    </lineage>
</organism>
<feature type="chain" id="PRO_5015121521" evidence="1">
    <location>
        <begin position="27"/>
        <end position="1205"/>
    </location>
</feature>
<proteinExistence type="predicted"/>
<dbReference type="AlphaFoldDB" id="A0A2P8CZ84"/>
<evidence type="ECO:0000259" key="2">
    <source>
        <dbReference type="Pfam" id="PF18962"/>
    </source>
</evidence>
<accession>A0A2P8CZ84</accession>
<dbReference type="InterPro" id="IPR008557">
    <property type="entry name" value="PhoX"/>
</dbReference>
<dbReference type="EMBL" id="PYGD01000008">
    <property type="protein sequence ID" value="PSK90285.1"/>
    <property type="molecule type" value="Genomic_DNA"/>
</dbReference>
<protein>
    <submittedName>
        <fullName evidence="3">Putative secreted protein (Por secretion system target)</fullName>
    </submittedName>
</protein>
<sequence>MNQLNKKMKKALLLSSMALASGSALYAQTSQTILRSVTSGTDDAEEYVPGGTGTVGDVDLGSSDLEIMLDGSKRQIVGVKFGSIMIPQGATIKRAYVQFANKGDKAPVSGNAYITAQAIDNAPTFAGVAFNISSRAQVADSVLWPGSTDASWGTTTAGVAGPLQRTPDIKAILQPVINRAGWAPGNSVVILLKGTSGVRNTFSYDGNAANAPKLIVEYTSASVPPLLSADLPINKQSEWRYFDNGTDLGTAWRATGFNDAAWSYGPGKLGYGLNQVTTLEFGADANNKPMTAYFRKQVNILDVTALQDSLDISIMKDDGAVVYINGTEVHRSNMPAGTITYTTPASSALSGAAESAYTTFRVSRNLLVNGNNTFAAEVHQSDAASTDLVFDMEVKEYVPPVMAITNFPVAANSEWKYLDNGSNQGTAWTAPAFNDATWAFGPGKLGYNDGAVTVVGYGPDASNKYITTYFRKQIHVTSVASLSDTLELKVLRDDGAIIYINGTEVVRSNMPAGAFDYLTHSSTIVDGADESVYFPYHIPKSVLVNGTNTIAVEIHQRDGQSSDLGFDMSLNEYTAPVAPVVCNPLAGTHISNFVSVLPSAQPDSLRIPGSHTFQMLLQSGDPYTNAADGVTKGTFDFTGYVPIAGSSTNGYLSVNHEEGSWPAAGVSMLSLNYNNTSQLWNVTNNVPVDFGVIGGTGRNCSGTVTPWNTIITCEETLPANDVNGDGYQDVGWAVEIDPATHAIVDHNYDGAPDKLWKLGRMSHENVVVAFDHKTVYEGNDENPGFIFKMVADTAGKLGTGNLYVLKLSGAAGVATSGTWMQVPNSTPTECNNVRAYAASIAATNFNSIEDVEISPLDSMIYFTSKASSRVYRFKDNKTVGNSNDVTNCEVFVGNAGTMYNITYNGGTASEQWRDGNDNLTFDNEGNLYVIQDGGRNHIWMVKPCHTNADPKVELFAVTPAGCEPTGMTFSPDYKFMFVSMQHPSGSNATQMIDAAGNPERFNKESAIVIARKEFLGLNAPLAISFAGFEAYRTAANKAQLNWEYVTDETLAKFEIQRMVAGNGFETIGTVEKVSGKNSLNKFGYLDQHPYAGQNFYRIKAVQANGKEVLTNIKVVDIKVDNQLAIVETFPNPATNTFNVSLISPEQKAAIVKIYSTTGNSVSEQTVSLNKGNNTVTLNIGSLAAGVYNVVIISGNETAKTRIIKQ</sequence>
<dbReference type="SUPFAM" id="SSF63825">
    <property type="entry name" value="YWTD domain"/>
    <property type="match status" value="1"/>
</dbReference>
<keyword evidence="4" id="KW-1185">Reference proteome</keyword>